<dbReference type="PRINTS" id="PR00320">
    <property type="entry name" value="GPROTEINBRPT"/>
</dbReference>
<dbReference type="PROSITE" id="PS00678">
    <property type="entry name" value="WD_REPEATS_1"/>
    <property type="match status" value="4"/>
</dbReference>
<evidence type="ECO:0000256" key="2">
    <source>
        <dbReference type="ARBA" id="ARBA00022737"/>
    </source>
</evidence>
<evidence type="ECO:0000313" key="6">
    <source>
        <dbReference type="EMBL" id="KAL0948760.1"/>
    </source>
</evidence>
<feature type="repeat" description="WD" evidence="3">
    <location>
        <begin position="916"/>
        <end position="948"/>
    </location>
</feature>
<keyword evidence="7" id="KW-1185">Reference proteome</keyword>
<dbReference type="SMART" id="SM00320">
    <property type="entry name" value="WD40"/>
    <property type="match status" value="8"/>
</dbReference>
<dbReference type="InterPro" id="IPR019775">
    <property type="entry name" value="WD40_repeat_CS"/>
</dbReference>
<dbReference type="Pfam" id="PF23414">
    <property type="entry name" value="Beta-prop_EML_2"/>
    <property type="match status" value="1"/>
</dbReference>
<dbReference type="CDD" id="cd00009">
    <property type="entry name" value="AAA"/>
    <property type="match status" value="1"/>
</dbReference>
<dbReference type="Gene3D" id="3.40.50.300">
    <property type="entry name" value="P-loop containing nucleotide triphosphate hydrolases"/>
    <property type="match status" value="1"/>
</dbReference>
<feature type="repeat" description="WD" evidence="3">
    <location>
        <begin position="787"/>
        <end position="828"/>
    </location>
</feature>
<evidence type="ECO:0000256" key="4">
    <source>
        <dbReference type="SAM" id="MobiDB-lite"/>
    </source>
</evidence>
<sequence>MPLFEAAHHFGISHSTFNDYSTQYQSPEDPLFKHAAQAGPDSRKACLPNTRIRIRAEIQNWAVCSDVRRIFILYGGAGMGKSAIIHTVARDLESKYLAVAPFFAFNRSAVDRSLSQLSFTWARHMARRDSKYADYLRTVDVLALEGSPWTEQLDKLLVQGLSHVQTPQPIVFVIDALDECPSDETADLLSILKTLITAPFPSIVRLLFTSRPNVDILAFFKHIAIIASIDDEADTRDDVHTFVESQLRNMPDVAKLTDDVANAAQTVFECAALLCREVIKSRPILSSALADLSQRLQSGQVSPLDATYHYVLQTYISGDMKRLKLFRRLMAVMFLVQSPQPRRVISALMAATGQGTFEDAHLILSYLGSILRGTSTGSDEPVLPFHTSLRDFLVDVNRSAEFFIDLEPRFHEELGLACLRLMNTGLKFNICKLPTSFAMNSEVEDLSLRVDQYISRELRYASFAAAHHLRLSCSTEKMPRSKVPIAIQSPDTTSLRPSVASEVKNFLEKNFLFWLEAHSCMQSEHNGPGSMLPGFRDWLIEIGHKRLTVVVDDFIKFEKRFREGYTQSAPQVYYSGMIFSPRKSTIMHIYGPRFQTLMNATIRGAEDQWSPSEVLVIPTSSFVTTASFSPDGKHIVSGCTNTIMFWDSETGQQLGNGLHGHDGWIQSVAFSPDGKQIVSGSDDMTIRIWDVGSQQQVGTALRGHEDRIWSVAFSPDGKQIVSGSDDMTIRIWDVGSQQQVGKPLRGHYGLIWSVAFSPDGKQIVSGSNDMTVRIWDAGSQQQVGTALHGHDGRIRSVAFSPDGKQIVSGSDDMTIRIWDVGSQQQVGTALRGHDGRIRSVAFSPDGKQIVSGSDDMTIRIWDVGSQQQVGTALRGHDGRIRSVAFSPDGKQIVSGSDDGTVRIWDAGSQQQVYEALQGHFAGVQSIALSPDGKQIVSGSQDRTVRLWDAGGRQRARLEPLHRHNVIQSLGSPPNKSPVVSSRNDDNIIRPPSPKMIQPRSGWIPASPDNDPIWIPHVFRPFFLAIHPCIGFTVRPLIVLDFRNVPHGTLWPDIYTPDPVSSSSSSSTYTV</sequence>
<dbReference type="InterPro" id="IPR027417">
    <property type="entry name" value="P-loop_NTPase"/>
</dbReference>
<evidence type="ECO:0000313" key="7">
    <source>
        <dbReference type="Proteomes" id="UP001556367"/>
    </source>
</evidence>
<dbReference type="Proteomes" id="UP001556367">
    <property type="component" value="Unassembled WGS sequence"/>
</dbReference>
<protein>
    <recommendedName>
        <fullName evidence="5">NACHT domain-containing protein</fullName>
    </recommendedName>
</protein>
<dbReference type="Pfam" id="PF00400">
    <property type="entry name" value="WD40"/>
    <property type="match status" value="4"/>
</dbReference>
<dbReference type="PROSITE" id="PS50294">
    <property type="entry name" value="WD_REPEATS_REGION"/>
    <property type="match status" value="7"/>
</dbReference>
<dbReference type="InterPro" id="IPR056884">
    <property type="entry name" value="NPHP3-like_N"/>
</dbReference>
<name>A0ABR3J0V5_9AGAR</name>
<proteinExistence type="predicted"/>
<evidence type="ECO:0000259" key="5">
    <source>
        <dbReference type="PROSITE" id="PS50837"/>
    </source>
</evidence>
<dbReference type="Pfam" id="PF24883">
    <property type="entry name" value="NPHP3_N"/>
    <property type="match status" value="1"/>
</dbReference>
<dbReference type="PANTHER" id="PTHR19848">
    <property type="entry name" value="WD40 REPEAT PROTEIN"/>
    <property type="match status" value="1"/>
</dbReference>
<feature type="repeat" description="WD" evidence="3">
    <location>
        <begin position="830"/>
        <end position="871"/>
    </location>
</feature>
<dbReference type="PROSITE" id="PS50837">
    <property type="entry name" value="NACHT"/>
    <property type="match status" value="1"/>
</dbReference>
<feature type="repeat" description="WD" evidence="3">
    <location>
        <begin position="658"/>
        <end position="699"/>
    </location>
</feature>
<dbReference type="CDD" id="cd00200">
    <property type="entry name" value="WD40"/>
    <property type="match status" value="1"/>
</dbReference>
<dbReference type="InterPro" id="IPR007111">
    <property type="entry name" value="NACHT_NTPase"/>
</dbReference>
<evidence type="ECO:0000256" key="3">
    <source>
        <dbReference type="PROSITE-ProRule" id="PRU00221"/>
    </source>
</evidence>
<comment type="caution">
    <text evidence="6">The sequence shown here is derived from an EMBL/GenBank/DDBJ whole genome shotgun (WGS) entry which is preliminary data.</text>
</comment>
<feature type="region of interest" description="Disordered" evidence="4">
    <location>
        <begin position="966"/>
        <end position="1000"/>
    </location>
</feature>
<dbReference type="InterPro" id="IPR001680">
    <property type="entry name" value="WD40_rpt"/>
</dbReference>
<feature type="repeat" description="WD" evidence="3">
    <location>
        <begin position="701"/>
        <end position="742"/>
    </location>
</feature>
<dbReference type="SUPFAM" id="SSF52540">
    <property type="entry name" value="P-loop containing nucleoside triphosphate hydrolases"/>
    <property type="match status" value="1"/>
</dbReference>
<evidence type="ECO:0000256" key="1">
    <source>
        <dbReference type="ARBA" id="ARBA00022574"/>
    </source>
</evidence>
<dbReference type="InterPro" id="IPR055442">
    <property type="entry name" value="Beta-prop_EML-like_2nd"/>
</dbReference>
<dbReference type="InterPro" id="IPR011047">
    <property type="entry name" value="Quinoprotein_ADH-like_sf"/>
</dbReference>
<feature type="domain" description="NACHT" evidence="5">
    <location>
        <begin position="69"/>
        <end position="213"/>
    </location>
</feature>
<dbReference type="SUPFAM" id="SSF50998">
    <property type="entry name" value="Quinoprotein alcohol dehydrogenase-like"/>
    <property type="match status" value="1"/>
</dbReference>
<reference evidence="7" key="1">
    <citation type="submission" date="2024-06" db="EMBL/GenBank/DDBJ databases">
        <title>Multi-omics analyses provide insights into the biosynthesis of the anticancer antibiotic pleurotin in Hohenbuehelia grisea.</title>
        <authorList>
            <person name="Weaver J.A."/>
            <person name="Alberti F."/>
        </authorList>
    </citation>
    <scope>NUCLEOTIDE SEQUENCE [LARGE SCALE GENOMIC DNA]</scope>
    <source>
        <strain evidence="7">T-177</strain>
    </source>
</reference>
<keyword evidence="1 3" id="KW-0853">WD repeat</keyword>
<keyword evidence="2" id="KW-0677">Repeat</keyword>
<gene>
    <name evidence="6" type="ORF">HGRIS_008891</name>
</gene>
<feature type="repeat" description="WD" evidence="3">
    <location>
        <begin position="744"/>
        <end position="785"/>
    </location>
</feature>
<feature type="compositionally biased region" description="Polar residues" evidence="4">
    <location>
        <begin position="966"/>
        <end position="981"/>
    </location>
</feature>
<feature type="repeat" description="WD" evidence="3">
    <location>
        <begin position="873"/>
        <end position="914"/>
    </location>
</feature>
<dbReference type="PROSITE" id="PS50082">
    <property type="entry name" value="WD_REPEATS_2"/>
    <property type="match status" value="7"/>
</dbReference>
<dbReference type="EMBL" id="JASNQZ010000012">
    <property type="protein sequence ID" value="KAL0948760.1"/>
    <property type="molecule type" value="Genomic_DNA"/>
</dbReference>
<dbReference type="Gene3D" id="2.130.10.10">
    <property type="entry name" value="YVTN repeat-like/Quinoprotein amine dehydrogenase"/>
    <property type="match status" value="4"/>
</dbReference>
<organism evidence="6 7">
    <name type="scientific">Hohenbuehelia grisea</name>
    <dbReference type="NCBI Taxonomy" id="104357"/>
    <lineage>
        <taxon>Eukaryota</taxon>
        <taxon>Fungi</taxon>
        <taxon>Dikarya</taxon>
        <taxon>Basidiomycota</taxon>
        <taxon>Agaricomycotina</taxon>
        <taxon>Agaricomycetes</taxon>
        <taxon>Agaricomycetidae</taxon>
        <taxon>Agaricales</taxon>
        <taxon>Pleurotineae</taxon>
        <taxon>Pleurotaceae</taxon>
        <taxon>Hohenbuehelia</taxon>
    </lineage>
</organism>
<accession>A0ABR3J0V5</accession>
<dbReference type="InterPro" id="IPR015943">
    <property type="entry name" value="WD40/YVTN_repeat-like_dom_sf"/>
</dbReference>
<dbReference type="PANTHER" id="PTHR19848:SF8">
    <property type="entry name" value="F-BOX AND WD REPEAT DOMAIN CONTAINING 7"/>
    <property type="match status" value="1"/>
</dbReference>
<dbReference type="InterPro" id="IPR020472">
    <property type="entry name" value="WD40_PAC1"/>
</dbReference>